<proteinExistence type="predicted"/>
<keyword evidence="2" id="KW-0472">Membrane</keyword>
<feature type="compositionally biased region" description="Polar residues" evidence="1">
    <location>
        <begin position="258"/>
        <end position="271"/>
    </location>
</feature>
<feature type="compositionally biased region" description="Polar residues" evidence="1">
    <location>
        <begin position="113"/>
        <end position="132"/>
    </location>
</feature>
<feature type="region of interest" description="Disordered" evidence="1">
    <location>
        <begin position="343"/>
        <end position="380"/>
    </location>
</feature>
<feature type="compositionally biased region" description="Basic and acidic residues" evidence="1">
    <location>
        <begin position="222"/>
        <end position="231"/>
    </location>
</feature>
<dbReference type="VEuPathDB" id="PlasmoDB:PVP01_0001910"/>
<evidence type="ECO:0000313" key="3">
    <source>
        <dbReference type="EMBL" id="VUZ99476.1"/>
    </source>
</evidence>
<dbReference type="EMBL" id="FLZR02000003">
    <property type="protein sequence ID" value="VUZ99476.1"/>
    <property type="molecule type" value="Genomic_DNA"/>
</dbReference>
<feature type="compositionally biased region" description="Polar residues" evidence="1">
    <location>
        <begin position="343"/>
        <end position="357"/>
    </location>
</feature>
<gene>
    <name evidence="3" type="ORF">PVP01_0001910</name>
</gene>
<sequence>MGMYQKLKDAKCISSFMEFKTETEKQISKLGKKKPSDFCKQCVNIKETIIKKDREFKGCLTDISKQLKLIDVNGEIKDFTDECISVYSQCVQKRLSRDRKLVESKRISEKSCDTNGSCKQKISTVPQKNKSSPRLAPEPRSTGSSQRQISQNPRGELENAEQSRQQAVIREDQKDVKGAAITIEAKGEASESVATHHSGTPVPVVTSMQHSSLASSEAQVLDMHKGADPQHNRSTQHSHSDNTGQTSDSRGKFPQLKLSGNQDSDGKTQIGNIPDKDIPGSQVHSEQALAMKTAEGSPTAQNDLISKERGDQNPISSSTVIANTEILTPDHVDSFRAGISDSSSDHLTTSYMSSAVRSTDEKNFRPKGSDNASTDSEVSVGVENNHAAIRSEDNHNKSDDAQHVDQVTHCIKNADGALVDSGTTCTEKHDNVLFNGNGNILDTLKKFFDSIPNKNHIMQASAPMGIVLLLGLLFKYTPLWRVLTKKNMKKGAVINEELNSVLQEPSIMDDERSIPFSYGAFEYSSFDQNVY</sequence>
<feature type="region of interest" description="Disordered" evidence="1">
    <location>
        <begin position="111"/>
        <end position="173"/>
    </location>
</feature>
<dbReference type="VEuPathDB" id="PlasmoDB:PVPAM_000041300"/>
<evidence type="ECO:0000256" key="2">
    <source>
        <dbReference type="SAM" id="Phobius"/>
    </source>
</evidence>
<protein>
    <submittedName>
        <fullName evidence="3">VIR protein</fullName>
    </submittedName>
</protein>
<name>A0A565A3Z3_PLAVI</name>
<dbReference type="AlphaFoldDB" id="A0A565A3Z3"/>
<feature type="transmembrane region" description="Helical" evidence="2">
    <location>
        <begin position="460"/>
        <end position="480"/>
    </location>
</feature>
<feature type="compositionally biased region" description="Basic and acidic residues" evidence="1">
    <location>
        <begin position="358"/>
        <end position="368"/>
    </location>
</feature>
<feature type="compositionally biased region" description="Polar residues" evidence="1">
    <location>
        <begin position="141"/>
        <end position="153"/>
    </location>
</feature>
<dbReference type="VEuPathDB" id="PlasmoDB:PVX_101625"/>
<feature type="region of interest" description="Disordered" evidence="1">
    <location>
        <begin position="186"/>
        <end position="283"/>
    </location>
</feature>
<keyword evidence="2" id="KW-1133">Transmembrane helix</keyword>
<keyword evidence="2" id="KW-0812">Transmembrane</keyword>
<dbReference type="OrthoDB" id="10550196at2759"/>
<dbReference type="Proteomes" id="UP000220605">
    <property type="component" value="Unassembled WGS sequence"/>
</dbReference>
<reference evidence="3" key="1">
    <citation type="submission" date="2016-07" db="EMBL/GenBank/DDBJ databases">
        <authorList>
            <consortium name="Pathogen Informatics"/>
        </authorList>
    </citation>
    <scope>NUCLEOTIDE SEQUENCE</scope>
</reference>
<evidence type="ECO:0000256" key="1">
    <source>
        <dbReference type="SAM" id="MobiDB-lite"/>
    </source>
</evidence>
<dbReference type="VEuPathDB" id="PlasmoDB:PVW1_120015900"/>
<organism evidence="3">
    <name type="scientific">Plasmodium vivax</name>
    <name type="common">malaria parasite P. vivax</name>
    <dbReference type="NCBI Taxonomy" id="5855"/>
    <lineage>
        <taxon>Eukaryota</taxon>
        <taxon>Sar</taxon>
        <taxon>Alveolata</taxon>
        <taxon>Apicomplexa</taxon>
        <taxon>Aconoidasida</taxon>
        <taxon>Haemosporida</taxon>
        <taxon>Plasmodiidae</taxon>
        <taxon>Plasmodium</taxon>
        <taxon>Plasmodium (Plasmodium)</taxon>
    </lineage>
</organism>
<feature type="compositionally biased region" description="Polar residues" evidence="1">
    <location>
        <begin position="206"/>
        <end position="218"/>
    </location>
</feature>
<accession>A0A565A3Z3</accession>
<feature type="compositionally biased region" description="Polar residues" evidence="1">
    <location>
        <begin position="232"/>
        <end position="248"/>
    </location>
</feature>